<dbReference type="PRINTS" id="PR00881">
    <property type="entry name" value="L7ARS6FAMILY"/>
</dbReference>
<reference evidence="11" key="1">
    <citation type="journal article" date="2020" name="Nat. Ecol. Evol.">
        <title>Deeply conserved synteny resolves early events in vertebrate evolution.</title>
        <authorList>
            <person name="Simakov O."/>
            <person name="Marletaz F."/>
            <person name="Yue J.X."/>
            <person name="O'Connell B."/>
            <person name="Jenkins J."/>
            <person name="Brandt A."/>
            <person name="Calef R."/>
            <person name="Tung C.H."/>
            <person name="Huang T.K."/>
            <person name="Schmutz J."/>
            <person name="Satoh N."/>
            <person name="Yu J.K."/>
            <person name="Putnam N.H."/>
            <person name="Green R.E."/>
            <person name="Rokhsar D.S."/>
        </authorList>
    </citation>
    <scope>NUCLEOTIDE SEQUENCE [LARGE SCALE GENOMIC DNA]</scope>
    <source>
        <strain evidence="11">S238N-H82</strain>
    </source>
</reference>
<dbReference type="Gene3D" id="3.30.1330.30">
    <property type="match status" value="1"/>
</dbReference>
<sequence>MVKQGPNGTEEPDSQRHHAAPPRPGNTGLRDQGTSVQQSNMAKTPKKQKTEEKEEHEESGGNKEDRERAYEVLATRVNPIASPLAARKLTKKLYKTVKKASKDKNIRKGIRDVQKFIKKGERGIVLIAGDTTPIEVYCHLPVVCEDAKIPYCYVPAKQDLGEAAGSKRPTCCVLLKPNESYQTSYDECLTDVSTLPRPI</sequence>
<evidence type="ECO:0000259" key="10">
    <source>
        <dbReference type="Pfam" id="PF01248"/>
    </source>
</evidence>
<name>A0A9J7L0Q1_BRAFL</name>
<keyword evidence="3" id="KW-0690">Ribosome biogenesis</keyword>
<dbReference type="InterPro" id="IPR004038">
    <property type="entry name" value="Ribosomal_eL8/eL30/eS12/Gad45"/>
</dbReference>
<dbReference type="OMA" id="SHIPAVC"/>
<evidence type="ECO:0000256" key="3">
    <source>
        <dbReference type="ARBA" id="ARBA00022517"/>
    </source>
</evidence>
<dbReference type="OrthoDB" id="5364946at2759"/>
<dbReference type="InterPro" id="IPR018492">
    <property type="entry name" value="Ribosomal_eL8/Nhp2"/>
</dbReference>
<evidence type="ECO:0000256" key="5">
    <source>
        <dbReference type="ARBA" id="ARBA00022884"/>
    </source>
</evidence>
<proteinExistence type="inferred from homology"/>
<accession>A0A9J7L0Q1</accession>
<evidence type="ECO:0000256" key="9">
    <source>
        <dbReference type="SAM" id="MobiDB-lite"/>
    </source>
</evidence>
<keyword evidence="7 8" id="KW-0687">Ribonucleoprotein</keyword>
<dbReference type="PANTHER" id="PTHR23105">
    <property type="entry name" value="RIBOSOMAL PROTEIN L7AE FAMILY MEMBER"/>
    <property type="match status" value="1"/>
</dbReference>
<comment type="similarity">
    <text evidence="2 8">Belongs to the eukaryotic ribosomal protein eL8 family.</text>
</comment>
<dbReference type="GO" id="GO:0031429">
    <property type="term" value="C:box H/ACA snoRNP complex"/>
    <property type="evidence" value="ECO:0000318"/>
    <property type="project" value="GO_Central"/>
</dbReference>
<keyword evidence="11" id="KW-1185">Reference proteome</keyword>
<comment type="function">
    <text evidence="8">Common component of the spliceosome and rRNA processing machinery.</text>
</comment>
<dbReference type="GeneID" id="118414224"/>
<evidence type="ECO:0000256" key="7">
    <source>
        <dbReference type="ARBA" id="ARBA00023274"/>
    </source>
</evidence>
<dbReference type="SUPFAM" id="SSF55315">
    <property type="entry name" value="L30e-like"/>
    <property type="match status" value="1"/>
</dbReference>
<feature type="compositionally biased region" description="Basic and acidic residues" evidence="9">
    <location>
        <begin position="48"/>
        <end position="67"/>
    </location>
</feature>
<organism evidence="11 12">
    <name type="scientific">Branchiostoma floridae</name>
    <name type="common">Florida lancelet</name>
    <name type="synonym">Amphioxus</name>
    <dbReference type="NCBI Taxonomy" id="7739"/>
    <lineage>
        <taxon>Eukaryota</taxon>
        <taxon>Metazoa</taxon>
        <taxon>Chordata</taxon>
        <taxon>Cephalochordata</taxon>
        <taxon>Leptocardii</taxon>
        <taxon>Amphioxiformes</taxon>
        <taxon>Branchiostomatidae</taxon>
        <taxon>Branchiostoma</taxon>
    </lineage>
</organism>
<comment type="subcellular location">
    <subcellularLocation>
        <location evidence="1 8">Nucleus</location>
        <location evidence="1 8">Nucleolus</location>
    </subcellularLocation>
</comment>
<evidence type="ECO:0000256" key="4">
    <source>
        <dbReference type="ARBA" id="ARBA00022552"/>
    </source>
</evidence>
<keyword evidence="4" id="KW-0698">rRNA processing</keyword>
<dbReference type="KEGG" id="bfo:118414224"/>
<gene>
    <name evidence="12" type="primary">LOC118414224</name>
</gene>
<dbReference type="Pfam" id="PF01248">
    <property type="entry name" value="Ribosomal_L7Ae"/>
    <property type="match status" value="1"/>
</dbReference>
<evidence type="ECO:0000256" key="1">
    <source>
        <dbReference type="ARBA" id="ARBA00004604"/>
    </source>
</evidence>
<evidence type="ECO:0000313" key="11">
    <source>
        <dbReference type="Proteomes" id="UP000001554"/>
    </source>
</evidence>
<feature type="domain" description="Ribosomal protein eL8/eL30/eS12/Gadd45" evidence="10">
    <location>
        <begin position="92"/>
        <end position="181"/>
    </location>
</feature>
<dbReference type="AlphaFoldDB" id="A0A9J7L0Q1"/>
<evidence type="ECO:0000313" key="12">
    <source>
        <dbReference type="RefSeq" id="XP_035674004.1"/>
    </source>
</evidence>
<dbReference type="RefSeq" id="XP_035674004.1">
    <property type="nucleotide sequence ID" value="XM_035818111.1"/>
</dbReference>
<dbReference type="PRINTS" id="PR00883">
    <property type="entry name" value="NUCLEARHMG"/>
</dbReference>
<dbReference type="FunFam" id="3.30.1330.30:FF:000016">
    <property type="entry name" value="H/ACA ribonucleoprotein complex subunit 2"/>
    <property type="match status" value="1"/>
</dbReference>
<keyword evidence="5 8" id="KW-0694">RNA-binding</keyword>
<dbReference type="GO" id="GO:0034513">
    <property type="term" value="F:box H/ACA snoRNA binding"/>
    <property type="evidence" value="ECO:0000318"/>
    <property type="project" value="GO_Central"/>
</dbReference>
<keyword evidence="6 8" id="KW-0539">Nucleus</keyword>
<comment type="function">
    <text evidence="8">Required for ribosome biogenesis. Part of a complex which catalyzes pseudouridylation of rRNA. This involves the isomerization of uridine such that the ribose is subsequently attached to C5, instead of the normal N1. Pseudouridine ('psi') residues may serve to stabilize the conformation of rRNAs.</text>
</comment>
<dbReference type="InterPro" id="IPR050257">
    <property type="entry name" value="eL8/uL1-like"/>
</dbReference>
<dbReference type="InterPro" id="IPR002415">
    <property type="entry name" value="H/ACA_rnp_Nhp2-like"/>
</dbReference>
<evidence type="ECO:0000256" key="8">
    <source>
        <dbReference type="RuleBase" id="RU366039"/>
    </source>
</evidence>
<feature type="region of interest" description="Disordered" evidence="9">
    <location>
        <begin position="1"/>
        <end position="67"/>
    </location>
</feature>
<evidence type="ECO:0000256" key="6">
    <source>
        <dbReference type="ARBA" id="ARBA00023242"/>
    </source>
</evidence>
<evidence type="ECO:0000256" key="2">
    <source>
        <dbReference type="ARBA" id="ARBA00007337"/>
    </source>
</evidence>
<dbReference type="GO" id="GO:0031118">
    <property type="term" value="P:rRNA pseudouridine synthesis"/>
    <property type="evidence" value="ECO:0000318"/>
    <property type="project" value="GO_Central"/>
</dbReference>
<feature type="compositionally biased region" description="Polar residues" evidence="9">
    <location>
        <begin position="32"/>
        <end position="42"/>
    </location>
</feature>
<dbReference type="Proteomes" id="UP000001554">
    <property type="component" value="Chromosome 4"/>
</dbReference>
<reference evidence="12" key="2">
    <citation type="submission" date="2025-08" db="UniProtKB">
        <authorList>
            <consortium name="RefSeq"/>
        </authorList>
    </citation>
    <scope>IDENTIFICATION</scope>
    <source>
        <strain evidence="12">S238N-H82</strain>
        <tissue evidence="12">Testes</tissue>
    </source>
</reference>
<dbReference type="GO" id="GO:0000398">
    <property type="term" value="P:mRNA splicing, via spliceosome"/>
    <property type="evidence" value="ECO:0007669"/>
    <property type="project" value="UniProtKB-UniRule"/>
</dbReference>
<dbReference type="GO" id="GO:0031120">
    <property type="term" value="P:snRNA pseudouridine synthesis"/>
    <property type="evidence" value="ECO:0000318"/>
    <property type="project" value="GO_Central"/>
</dbReference>
<dbReference type="InterPro" id="IPR029064">
    <property type="entry name" value="Ribosomal_eL30-like_sf"/>
</dbReference>
<protein>
    <recommendedName>
        <fullName evidence="8">H/ACA ribonucleoprotein complex subunit 2</fullName>
    </recommendedName>
    <alternativeName>
        <fullName evidence="8">Nucleolar protein family A member 2</fullName>
    </alternativeName>
</protein>